<feature type="transmembrane region" description="Helical" evidence="6">
    <location>
        <begin position="31"/>
        <end position="50"/>
    </location>
</feature>
<gene>
    <name evidence="7" type="ORF">ACFFHM_22555</name>
</gene>
<sequence>MTVIIGIAFFLLTVITYLAARTLYQRFPFPFTLPLLIATIIIIIILLVFQIPYDTYYSGGKWLEYLLGPAVVALAYPLYRQLNLLKRNFVAIIVSVGTGAVVGILSGILLAKWGGLEQELISSLVPKSVTTPVAMDIANTIGGIPPLAAVLVMVAGVGGVVLAPYVFRCCKIEEELAKGIGTGSAAHAIGTAKALENSEKEGAASSIAMTLSAIIVSVVGPIIVLFFLNI</sequence>
<organism evidence="7 8">
    <name type="scientific">Halalkalibacter kiskunsagensis</name>
    <dbReference type="NCBI Taxonomy" id="1548599"/>
    <lineage>
        <taxon>Bacteria</taxon>
        <taxon>Bacillati</taxon>
        <taxon>Bacillota</taxon>
        <taxon>Bacilli</taxon>
        <taxon>Bacillales</taxon>
        <taxon>Bacillaceae</taxon>
        <taxon>Halalkalibacter</taxon>
    </lineage>
</organism>
<dbReference type="PANTHER" id="PTHR30249:SF17">
    <property type="entry name" value="HOLIN-LIKE PROTEIN CIDB"/>
    <property type="match status" value="1"/>
</dbReference>
<name>A0ABV6KIP9_9BACI</name>
<evidence type="ECO:0000256" key="4">
    <source>
        <dbReference type="ARBA" id="ARBA00022989"/>
    </source>
</evidence>
<keyword evidence="8" id="KW-1185">Reference proteome</keyword>
<keyword evidence="4 6" id="KW-1133">Transmembrane helix</keyword>
<dbReference type="InterPro" id="IPR007300">
    <property type="entry name" value="CidB/LrgB"/>
</dbReference>
<comment type="caution">
    <text evidence="7">The sequence shown here is derived from an EMBL/GenBank/DDBJ whole genome shotgun (WGS) entry which is preliminary data.</text>
</comment>
<feature type="transmembrane region" description="Helical" evidence="6">
    <location>
        <begin position="207"/>
        <end position="228"/>
    </location>
</feature>
<keyword evidence="3 6" id="KW-0812">Transmembrane</keyword>
<feature type="transmembrane region" description="Helical" evidence="6">
    <location>
        <begin position="62"/>
        <end position="79"/>
    </location>
</feature>
<dbReference type="Pfam" id="PF04172">
    <property type="entry name" value="LrgB"/>
    <property type="match status" value="1"/>
</dbReference>
<protein>
    <submittedName>
        <fullName evidence="7">LrgB family protein</fullName>
    </submittedName>
</protein>
<feature type="transmembrane region" description="Helical" evidence="6">
    <location>
        <begin position="91"/>
        <end position="111"/>
    </location>
</feature>
<proteinExistence type="predicted"/>
<evidence type="ECO:0000256" key="2">
    <source>
        <dbReference type="ARBA" id="ARBA00022475"/>
    </source>
</evidence>
<evidence type="ECO:0000313" key="8">
    <source>
        <dbReference type="Proteomes" id="UP001589838"/>
    </source>
</evidence>
<dbReference type="Proteomes" id="UP001589838">
    <property type="component" value="Unassembled WGS sequence"/>
</dbReference>
<feature type="transmembrane region" description="Helical" evidence="6">
    <location>
        <begin position="6"/>
        <end position="24"/>
    </location>
</feature>
<dbReference type="EMBL" id="JBHLUX010000092">
    <property type="protein sequence ID" value="MFC0473201.1"/>
    <property type="molecule type" value="Genomic_DNA"/>
</dbReference>
<feature type="transmembrane region" description="Helical" evidence="6">
    <location>
        <begin position="147"/>
        <end position="167"/>
    </location>
</feature>
<evidence type="ECO:0000256" key="1">
    <source>
        <dbReference type="ARBA" id="ARBA00004651"/>
    </source>
</evidence>
<comment type="subcellular location">
    <subcellularLocation>
        <location evidence="1">Cell membrane</location>
        <topology evidence="1">Multi-pass membrane protein</topology>
    </subcellularLocation>
</comment>
<dbReference type="RefSeq" id="WP_335960059.1">
    <property type="nucleotide sequence ID" value="NZ_JAXBLX010000008.1"/>
</dbReference>
<keyword evidence="2" id="KW-1003">Cell membrane</keyword>
<evidence type="ECO:0000256" key="3">
    <source>
        <dbReference type="ARBA" id="ARBA00022692"/>
    </source>
</evidence>
<reference evidence="7 8" key="1">
    <citation type="submission" date="2024-09" db="EMBL/GenBank/DDBJ databases">
        <authorList>
            <person name="Sun Q."/>
            <person name="Mori K."/>
        </authorList>
    </citation>
    <scope>NUCLEOTIDE SEQUENCE [LARGE SCALE GENOMIC DNA]</scope>
    <source>
        <strain evidence="7 8">NCAIM B.02610</strain>
    </source>
</reference>
<evidence type="ECO:0000313" key="7">
    <source>
        <dbReference type="EMBL" id="MFC0473201.1"/>
    </source>
</evidence>
<evidence type="ECO:0000256" key="5">
    <source>
        <dbReference type="ARBA" id="ARBA00023136"/>
    </source>
</evidence>
<dbReference type="PANTHER" id="PTHR30249">
    <property type="entry name" value="PUTATIVE SEROTONIN TRANSPORTER"/>
    <property type="match status" value="1"/>
</dbReference>
<accession>A0ABV6KIP9</accession>
<evidence type="ECO:0000256" key="6">
    <source>
        <dbReference type="SAM" id="Phobius"/>
    </source>
</evidence>
<keyword evidence="5 6" id="KW-0472">Membrane</keyword>